<gene>
    <name evidence="2" type="ORF">SAMN05421781_1466</name>
</gene>
<feature type="transmembrane region" description="Helical" evidence="1">
    <location>
        <begin position="6"/>
        <end position="21"/>
    </location>
</feature>
<accession>A0A1H2TLN7</accession>
<dbReference type="Pfam" id="PF06923">
    <property type="entry name" value="GutM"/>
    <property type="match status" value="1"/>
</dbReference>
<organism evidence="2 3">
    <name type="scientific">Marinococcus luteus</name>
    <dbReference type="NCBI Taxonomy" id="1122204"/>
    <lineage>
        <taxon>Bacteria</taxon>
        <taxon>Bacillati</taxon>
        <taxon>Bacillota</taxon>
        <taxon>Bacilli</taxon>
        <taxon>Bacillales</taxon>
        <taxon>Bacillaceae</taxon>
        <taxon>Marinococcus</taxon>
    </lineage>
</organism>
<dbReference type="InterPro" id="IPR009693">
    <property type="entry name" value="Glucitol_operon_activator"/>
</dbReference>
<evidence type="ECO:0000256" key="1">
    <source>
        <dbReference type="SAM" id="Phobius"/>
    </source>
</evidence>
<evidence type="ECO:0000313" key="3">
    <source>
        <dbReference type="Proteomes" id="UP000199488"/>
    </source>
</evidence>
<keyword evidence="1" id="KW-0472">Membrane</keyword>
<protein>
    <submittedName>
        <fullName evidence="2">Glucitol operon activator protein (GutM)</fullName>
    </submittedName>
</protein>
<proteinExistence type="predicted"/>
<dbReference type="RefSeq" id="WP_176967694.1">
    <property type="nucleotide sequence ID" value="NZ_FNNC01000002.1"/>
</dbReference>
<keyword evidence="1" id="KW-0812">Transmembrane</keyword>
<keyword evidence="1" id="KW-1133">Transmembrane helix</keyword>
<evidence type="ECO:0000313" key="2">
    <source>
        <dbReference type="EMBL" id="SDW44772.1"/>
    </source>
</evidence>
<dbReference type="EMBL" id="FNNC01000002">
    <property type="protein sequence ID" value="SDW44772.1"/>
    <property type="molecule type" value="Genomic_DNA"/>
</dbReference>
<dbReference type="Proteomes" id="UP000199488">
    <property type="component" value="Unassembled WGS sequence"/>
</dbReference>
<keyword evidence="3" id="KW-1185">Reference proteome</keyword>
<sequence>MWGYFIAAFVVIWLIQFYLTFRQMKYYNGMIASMGRRPSGYLGTGIDKRLLGIGTVILLVTNEAGTVIDAKVMRGVTVFAKFAEAPELMGENIHELKKQWEAEGTAQKKKHPKRAHLMAAQQILAEQKRKNKKGDNKWIS</sequence>
<name>A0A1H2TLN7_9BACI</name>
<reference evidence="2 3" key="1">
    <citation type="submission" date="2016-10" db="EMBL/GenBank/DDBJ databases">
        <authorList>
            <person name="de Groot N.N."/>
        </authorList>
    </citation>
    <scope>NUCLEOTIDE SEQUENCE [LARGE SCALE GENOMIC DNA]</scope>
    <source>
        <strain evidence="2 3">DSM 23126</strain>
    </source>
</reference>
<dbReference type="STRING" id="1122204.SAMN05421781_1466"/>
<dbReference type="AlphaFoldDB" id="A0A1H2TLN7"/>